<keyword evidence="2" id="KW-1185">Reference proteome</keyword>
<evidence type="ECO:0000313" key="1">
    <source>
        <dbReference type="EMBL" id="MCU7613697.1"/>
    </source>
</evidence>
<protein>
    <submittedName>
        <fullName evidence="1">Uncharacterized protein</fullName>
    </submittedName>
</protein>
<accession>A0ABT2VXQ4</accession>
<dbReference type="EMBL" id="JAOTEN010000001">
    <property type="protein sequence ID" value="MCU7613697.1"/>
    <property type="molecule type" value="Genomic_DNA"/>
</dbReference>
<sequence>MIFEDKPHTVLQEVSNMPQERFKLITSIINFSGDRSFILSSLQKIKNSTLCEIKRNTIDKFINEYIHFDGFVENDSHLLHTDGYQHTSQYAKKSYEKVLKEQEYLNKLITILNID</sequence>
<name>A0ABT2VXQ4_9FLAO</name>
<comment type="caution">
    <text evidence="1">The sequence shown here is derived from an EMBL/GenBank/DDBJ whole genome shotgun (WGS) entry which is preliminary data.</text>
</comment>
<evidence type="ECO:0000313" key="2">
    <source>
        <dbReference type="Proteomes" id="UP001208114"/>
    </source>
</evidence>
<proteinExistence type="predicted"/>
<gene>
    <name evidence="1" type="ORF">N0B16_04535</name>
</gene>
<dbReference type="RefSeq" id="WP_262989540.1">
    <property type="nucleotide sequence ID" value="NZ_JAOTEN010000001.1"/>
</dbReference>
<reference evidence="2" key="1">
    <citation type="submission" date="2023-07" db="EMBL/GenBank/DDBJ databases">
        <title>Chryseobacterium sp. GMJ5 Genome sequencing and assembly.</title>
        <authorList>
            <person name="Jung Y."/>
        </authorList>
    </citation>
    <scope>NUCLEOTIDE SEQUENCE [LARGE SCALE GENOMIC DNA]</scope>
    <source>
        <strain evidence="2">GMJ5</strain>
    </source>
</reference>
<organism evidence="1 2">
    <name type="scientific">Chryseobacterium gilvum</name>
    <dbReference type="NCBI Taxonomy" id="2976534"/>
    <lineage>
        <taxon>Bacteria</taxon>
        <taxon>Pseudomonadati</taxon>
        <taxon>Bacteroidota</taxon>
        <taxon>Flavobacteriia</taxon>
        <taxon>Flavobacteriales</taxon>
        <taxon>Weeksellaceae</taxon>
        <taxon>Chryseobacterium group</taxon>
        <taxon>Chryseobacterium</taxon>
    </lineage>
</organism>
<dbReference type="Proteomes" id="UP001208114">
    <property type="component" value="Unassembled WGS sequence"/>
</dbReference>